<evidence type="ECO:0000259" key="3">
    <source>
        <dbReference type="Pfam" id="PF16112"/>
    </source>
</evidence>
<feature type="region of interest" description="Disordered" evidence="1">
    <location>
        <begin position="175"/>
        <end position="209"/>
    </location>
</feature>
<accession>A0ABS9MI60</accession>
<gene>
    <name evidence="4" type="ORF">L0P57_06090</name>
</gene>
<dbReference type="Pfam" id="PF16112">
    <property type="entry name" value="DUF4830"/>
    <property type="match status" value="1"/>
</dbReference>
<dbReference type="Proteomes" id="UP001298681">
    <property type="component" value="Unassembled WGS sequence"/>
</dbReference>
<name>A0ABS9MI60_9FIRM</name>
<proteinExistence type="predicted"/>
<dbReference type="RefSeq" id="WP_237966653.1">
    <property type="nucleotide sequence ID" value="NZ_JAKNHQ010000006.1"/>
</dbReference>
<protein>
    <submittedName>
        <fullName evidence="4">DUF4830 domain-containing protein</fullName>
    </submittedName>
</protein>
<evidence type="ECO:0000313" key="5">
    <source>
        <dbReference type="Proteomes" id="UP001298681"/>
    </source>
</evidence>
<evidence type="ECO:0000256" key="1">
    <source>
        <dbReference type="SAM" id="MobiDB-lite"/>
    </source>
</evidence>
<feature type="transmembrane region" description="Helical" evidence="2">
    <location>
        <begin position="12"/>
        <end position="32"/>
    </location>
</feature>
<comment type="caution">
    <text evidence="4">The sequence shown here is derived from an EMBL/GenBank/DDBJ whole genome shotgun (WGS) entry which is preliminary data.</text>
</comment>
<keyword evidence="2" id="KW-1133">Transmembrane helix</keyword>
<evidence type="ECO:0000313" key="4">
    <source>
        <dbReference type="EMBL" id="MCG4610502.1"/>
    </source>
</evidence>
<sequence length="209" mass="22138">MFVCSIKAGKKKWVIVALAVILVAVTVFLAFGKWNAAAESGNAKGYSCLASNNDERVAFLAQFGWQVEAEPLEIRDVAIPDPFDEVYTQYNTLQKQQGFDLEPLAGKVCRQWVYEVTNYPAETPVHANLLVFEDRVVGGDICSTELDGFMLPFDALGSGNAGTASSAVSSALPESAVSSGAPVSSQAPVSSEGAPVSSSEIPANAWPTD</sequence>
<dbReference type="EMBL" id="JAKNHQ010000006">
    <property type="protein sequence ID" value="MCG4610502.1"/>
    <property type="molecule type" value="Genomic_DNA"/>
</dbReference>
<organism evidence="4 5">
    <name type="scientific">Anaeromassilibacillus senegalensis</name>
    <dbReference type="NCBI Taxonomy" id="1673717"/>
    <lineage>
        <taxon>Bacteria</taxon>
        <taxon>Bacillati</taxon>
        <taxon>Bacillota</taxon>
        <taxon>Clostridia</taxon>
        <taxon>Eubacteriales</taxon>
        <taxon>Acutalibacteraceae</taxon>
        <taxon>Anaeromassilibacillus</taxon>
    </lineage>
</organism>
<keyword evidence="2" id="KW-0812">Transmembrane</keyword>
<evidence type="ECO:0000256" key="2">
    <source>
        <dbReference type="SAM" id="Phobius"/>
    </source>
</evidence>
<dbReference type="InterPro" id="IPR032257">
    <property type="entry name" value="DUF4830"/>
</dbReference>
<feature type="compositionally biased region" description="Polar residues" evidence="1">
    <location>
        <begin position="176"/>
        <end position="189"/>
    </location>
</feature>
<feature type="domain" description="DUF4830" evidence="3">
    <location>
        <begin position="59"/>
        <end position="141"/>
    </location>
</feature>
<reference evidence="4 5" key="1">
    <citation type="submission" date="2022-01" db="EMBL/GenBank/DDBJ databases">
        <title>Collection of gut derived symbiotic bacterial strains cultured from healthy donors.</title>
        <authorList>
            <person name="Lin H."/>
            <person name="Kohout C."/>
            <person name="Waligurski E."/>
            <person name="Pamer E.G."/>
        </authorList>
    </citation>
    <scope>NUCLEOTIDE SEQUENCE [LARGE SCALE GENOMIC DNA]</scope>
    <source>
        <strain evidence="4 5">DFI.7.58</strain>
    </source>
</reference>
<keyword evidence="5" id="KW-1185">Reference proteome</keyword>
<keyword evidence="2" id="KW-0472">Membrane</keyword>